<evidence type="ECO:0000313" key="3">
    <source>
        <dbReference type="Proteomes" id="UP001642540"/>
    </source>
</evidence>
<keyword evidence="3" id="KW-1185">Reference proteome</keyword>
<evidence type="ECO:0000256" key="1">
    <source>
        <dbReference type="SAM" id="MobiDB-lite"/>
    </source>
</evidence>
<feature type="region of interest" description="Disordered" evidence="1">
    <location>
        <begin position="66"/>
        <end position="86"/>
    </location>
</feature>
<gene>
    <name evidence="2" type="ORF">ODALV1_LOCUS29787</name>
</gene>
<evidence type="ECO:0000313" key="2">
    <source>
        <dbReference type="EMBL" id="CAL8143659.1"/>
    </source>
</evidence>
<protein>
    <submittedName>
        <fullName evidence="2">Uncharacterized protein</fullName>
    </submittedName>
</protein>
<accession>A0ABP1S4S2</accession>
<name>A0ABP1S4S2_9HEXA</name>
<reference evidence="2 3" key="1">
    <citation type="submission" date="2024-08" db="EMBL/GenBank/DDBJ databases">
        <authorList>
            <person name="Cucini C."/>
            <person name="Frati F."/>
        </authorList>
    </citation>
    <scope>NUCLEOTIDE SEQUENCE [LARGE SCALE GENOMIC DNA]</scope>
</reference>
<proteinExistence type="predicted"/>
<feature type="compositionally biased region" description="Low complexity" evidence="1">
    <location>
        <begin position="67"/>
        <end position="86"/>
    </location>
</feature>
<sequence>MSATSASSTTSTVTVLKYNDFNNGNNDATDNLVRKTESAAATTGTTTTLTSTPDSCYCLVGSRNLDNSSSKKSTTTTTSSSSSTANNKFSNSYSLSNFKQDNFTNNQQNIIQIKSSLVCYSSTTSEEESFDCSPIPSTLLLLKQVNDFVEFLTRFSLSQYSSSTYQLLRASELSNSSCVCLREQSKLPCDTSSFLTTLHC</sequence>
<dbReference type="Proteomes" id="UP001642540">
    <property type="component" value="Unassembled WGS sequence"/>
</dbReference>
<comment type="caution">
    <text evidence="2">The sequence shown here is derived from an EMBL/GenBank/DDBJ whole genome shotgun (WGS) entry which is preliminary data.</text>
</comment>
<organism evidence="2 3">
    <name type="scientific">Orchesella dallaii</name>
    <dbReference type="NCBI Taxonomy" id="48710"/>
    <lineage>
        <taxon>Eukaryota</taxon>
        <taxon>Metazoa</taxon>
        <taxon>Ecdysozoa</taxon>
        <taxon>Arthropoda</taxon>
        <taxon>Hexapoda</taxon>
        <taxon>Collembola</taxon>
        <taxon>Entomobryomorpha</taxon>
        <taxon>Entomobryoidea</taxon>
        <taxon>Orchesellidae</taxon>
        <taxon>Orchesellinae</taxon>
        <taxon>Orchesella</taxon>
    </lineage>
</organism>
<dbReference type="EMBL" id="CAXLJM020000160">
    <property type="protein sequence ID" value="CAL8143659.1"/>
    <property type="molecule type" value="Genomic_DNA"/>
</dbReference>